<sequence length="237" mass="25523">MLSLFRRRRPRAVAPQLTPRSDAIAVARVELAELTPPTPVYLGRLGYLTLVLFENLSRAVLLAPTTSAKTALSAAVAEVLEAHEGVVTEMRGAGIDPVAAMEPFRAELDDFRRRIQGADWPESLVTCYLTGGFLTDFFTGLAAGLPSGLSSRVSLLLDIDKGQAVLVAQLRTAIEGSSRLASRLAMWGRRLVGDTMLVARSSLAIGGQLPGEERIEPVFTELISAHTRRMDVLGLTA</sequence>
<dbReference type="RefSeq" id="WP_386738636.1">
    <property type="nucleotide sequence ID" value="NZ_JBHSMG010000001.1"/>
</dbReference>
<name>A0ABW0NL46_9MICO</name>
<reference evidence="3" key="1">
    <citation type="journal article" date="2019" name="Int. J. Syst. Evol. Microbiol.">
        <title>The Global Catalogue of Microorganisms (GCM) 10K type strain sequencing project: providing services to taxonomists for standard genome sequencing and annotation.</title>
        <authorList>
            <consortium name="The Broad Institute Genomics Platform"/>
            <consortium name="The Broad Institute Genome Sequencing Center for Infectious Disease"/>
            <person name="Wu L."/>
            <person name="Ma J."/>
        </authorList>
    </citation>
    <scope>NUCLEOTIDE SEQUENCE [LARGE SCALE GENOMIC DNA]</scope>
    <source>
        <strain evidence="3">CGMCC 4.6997</strain>
    </source>
</reference>
<gene>
    <name evidence="2" type="ORF">ACFPJ4_02115</name>
</gene>
<feature type="domain" description="Ferritin-like" evidence="1">
    <location>
        <begin position="42"/>
        <end position="197"/>
    </location>
</feature>
<dbReference type="Proteomes" id="UP001596039">
    <property type="component" value="Unassembled WGS sequence"/>
</dbReference>
<comment type="caution">
    <text evidence="2">The sequence shown here is derived from an EMBL/GenBank/DDBJ whole genome shotgun (WGS) entry which is preliminary data.</text>
</comment>
<proteinExistence type="predicted"/>
<dbReference type="Gene3D" id="1.20.1260.10">
    <property type="match status" value="1"/>
</dbReference>
<protein>
    <submittedName>
        <fullName evidence="2">Ferritin-like fold-containing protein</fullName>
    </submittedName>
</protein>
<organism evidence="2 3">
    <name type="scientific">Lysinimonas soli</name>
    <dbReference type="NCBI Taxonomy" id="1074233"/>
    <lineage>
        <taxon>Bacteria</taxon>
        <taxon>Bacillati</taxon>
        <taxon>Actinomycetota</taxon>
        <taxon>Actinomycetes</taxon>
        <taxon>Micrococcales</taxon>
        <taxon>Microbacteriaceae</taxon>
        <taxon>Lysinimonas</taxon>
    </lineage>
</organism>
<dbReference type="Pfam" id="PF13794">
    <property type="entry name" value="MiaE_2"/>
    <property type="match status" value="1"/>
</dbReference>
<keyword evidence="3" id="KW-1185">Reference proteome</keyword>
<dbReference type="EMBL" id="JBHSMG010000001">
    <property type="protein sequence ID" value="MFC5501030.1"/>
    <property type="molecule type" value="Genomic_DNA"/>
</dbReference>
<accession>A0ABW0NL46</accession>
<evidence type="ECO:0000313" key="2">
    <source>
        <dbReference type="EMBL" id="MFC5501030.1"/>
    </source>
</evidence>
<evidence type="ECO:0000259" key="1">
    <source>
        <dbReference type="Pfam" id="PF13794"/>
    </source>
</evidence>
<evidence type="ECO:0000313" key="3">
    <source>
        <dbReference type="Proteomes" id="UP001596039"/>
    </source>
</evidence>
<dbReference type="InterPro" id="IPR012347">
    <property type="entry name" value="Ferritin-like"/>
</dbReference>
<dbReference type="InterPro" id="IPR059125">
    <property type="entry name" value="Ferritin_actino"/>
</dbReference>